<keyword evidence="3" id="KW-1185">Reference proteome</keyword>
<evidence type="ECO:0000313" key="3">
    <source>
        <dbReference type="Proteomes" id="UP000006671"/>
    </source>
</evidence>
<accession>D2W4C2</accession>
<dbReference type="EMBL" id="GG739069">
    <property type="protein sequence ID" value="EFC35682.1"/>
    <property type="molecule type" value="Genomic_DNA"/>
</dbReference>
<evidence type="ECO:0000313" key="1">
    <source>
        <dbReference type="EMBL" id="EFC35682.1"/>
    </source>
</evidence>
<organism evidence="3">
    <name type="scientific">Naegleria gruberi</name>
    <name type="common">Amoeba</name>
    <dbReference type="NCBI Taxonomy" id="5762"/>
    <lineage>
        <taxon>Eukaryota</taxon>
        <taxon>Discoba</taxon>
        <taxon>Heterolobosea</taxon>
        <taxon>Tetramitia</taxon>
        <taxon>Eutetramitia</taxon>
        <taxon>Vahlkampfiidae</taxon>
        <taxon>Naegleria</taxon>
    </lineage>
</organism>
<dbReference type="AlphaFoldDB" id="D2W4C2"/>
<dbReference type="KEGG" id="ngr:NAEGRDRAFT_76253"/>
<dbReference type="VEuPathDB" id="AmoebaDB:NAEGRDRAFT_76253"/>
<dbReference type="Proteomes" id="UP000006671">
    <property type="component" value="Unassembled WGS sequence"/>
</dbReference>
<gene>
    <name evidence="2" type="ORF">NAEGRDRAFT_76253</name>
    <name evidence="1" type="ORF">NAEGRDRAFT_76662</name>
</gene>
<reference evidence="2 3" key="1">
    <citation type="journal article" date="2010" name="Cell">
        <title>The genome of Naegleria gruberi illuminates early eukaryotic versatility.</title>
        <authorList>
            <person name="Fritz-Laylin L.K."/>
            <person name="Prochnik S.E."/>
            <person name="Ginger M.L."/>
            <person name="Dacks J.B."/>
            <person name="Carpenter M.L."/>
            <person name="Field M.C."/>
            <person name="Kuo A."/>
            <person name="Paredez A."/>
            <person name="Chapman J."/>
            <person name="Pham J."/>
            <person name="Shu S."/>
            <person name="Neupane R."/>
            <person name="Cipriano M."/>
            <person name="Mancuso J."/>
            <person name="Tu H."/>
            <person name="Salamov A."/>
            <person name="Lindquist E."/>
            <person name="Shapiro H."/>
            <person name="Lucas S."/>
            <person name="Grigoriev I.V."/>
            <person name="Cande W.Z."/>
            <person name="Fulton C."/>
            <person name="Rokhsar D.S."/>
            <person name="Dawson S.C."/>
        </authorList>
    </citation>
    <scope>NUCLEOTIDE SEQUENCE [LARGE SCALE GENOMIC DNA]</scope>
    <source>
        <strain evidence="2 3">NEG-M</strain>
    </source>
</reference>
<dbReference type="RefSeq" id="XP_002668822.1">
    <property type="nucleotide sequence ID" value="XM_002668776.1"/>
</dbReference>
<proteinExistence type="predicted"/>
<protein>
    <submittedName>
        <fullName evidence="2">Predicted protein</fullName>
    </submittedName>
</protein>
<dbReference type="GeneID" id="8859793"/>
<name>D2W4C2_NAEGR</name>
<sequence length="143" mass="16768">MYNHCHQHNDTFDRGDDWSENCPDFALLSPTNSSFKNLSSDIICYIVFQYLDYKTITSCLLLNKEYYGKIANNRFLFINMYNELFINKRIALSSVQLPVLFNCVSFSSANNELSSNCERMLLQSGRMTDEKLECIRKKWQESI</sequence>
<evidence type="ECO:0000313" key="2">
    <source>
        <dbReference type="EMBL" id="EFC36078.1"/>
    </source>
</evidence>
<dbReference type="EMBL" id="GG738948">
    <property type="protein sequence ID" value="EFC36078.1"/>
    <property type="molecule type" value="Genomic_DNA"/>
</dbReference>